<name>C1H849_PARBA</name>
<dbReference type="VEuPathDB" id="FungiDB:PAAG_07026"/>
<dbReference type="GeneID" id="9094351"/>
<dbReference type="RefSeq" id="XP_002791115.2">
    <property type="nucleotide sequence ID" value="XM_002791069.2"/>
</dbReference>
<evidence type="ECO:0000313" key="1">
    <source>
        <dbReference type="EMBL" id="EEH36608.2"/>
    </source>
</evidence>
<dbReference type="HOGENOM" id="CLU_1759362_0_0_1"/>
<proteinExistence type="predicted"/>
<accession>C1H849</accession>
<dbReference type="eggNOG" id="ENOG502RR1A">
    <property type="taxonomic scope" value="Eukaryota"/>
</dbReference>
<gene>
    <name evidence="1" type="ORF">PAAG_07026</name>
</gene>
<reference evidence="1 2" key="1">
    <citation type="journal article" date="2011" name="PLoS Genet.">
        <title>Comparative genomic analysis of human fungal pathogens causing paracoccidioidomycosis.</title>
        <authorList>
            <person name="Desjardins C.A."/>
            <person name="Champion M.D."/>
            <person name="Holder J.W."/>
            <person name="Muszewska A."/>
            <person name="Goldberg J."/>
            <person name="Bailao A.M."/>
            <person name="Brigido M.M."/>
            <person name="Ferreira M.E."/>
            <person name="Garcia A.M."/>
            <person name="Grynberg M."/>
            <person name="Gujja S."/>
            <person name="Heiman D.I."/>
            <person name="Henn M.R."/>
            <person name="Kodira C.D."/>
            <person name="Leon-Narvaez H."/>
            <person name="Longo L.V."/>
            <person name="Ma L.J."/>
            <person name="Malavazi I."/>
            <person name="Matsuo A.L."/>
            <person name="Morais F.V."/>
            <person name="Pereira M."/>
            <person name="Rodriguez-Brito S."/>
            <person name="Sakthikumar S."/>
            <person name="Salem-Izacc S.M."/>
            <person name="Sykes S.M."/>
            <person name="Teixeira M.M."/>
            <person name="Vallejo M.C."/>
            <person name="Walter M.E."/>
            <person name="Yandava C."/>
            <person name="Young S."/>
            <person name="Zeng Q."/>
            <person name="Zucker J."/>
            <person name="Felipe M.S."/>
            <person name="Goldman G.H."/>
            <person name="Haas B.J."/>
            <person name="McEwen J.G."/>
            <person name="Nino-Vega G."/>
            <person name="Puccia R."/>
            <person name="San-Blas G."/>
            <person name="Soares C.M."/>
            <person name="Birren B.W."/>
            <person name="Cuomo C.A."/>
        </authorList>
    </citation>
    <scope>NUCLEOTIDE SEQUENCE [LARGE SCALE GENOMIC DNA]</scope>
    <source>
        <strain evidence="2">ATCC MYA-826 / Pb01</strain>
    </source>
</reference>
<sequence length="148" mass="16771">MDKHRGERRRHRNAYRTLSVLDGRPTSHARRQILRTEAGRERITVGSASPCFDIQICDHLSTSRGILRPERQLGDPTQPFLIANETRGKACQVRIFRCLLYLLQKSSAGAPLIPQLPRIVTLLISICGDPKIDSSKNISQKKQLEEMT</sequence>
<dbReference type="KEGG" id="pbl:PAAG_07026"/>
<keyword evidence="2" id="KW-1185">Reference proteome</keyword>
<dbReference type="Proteomes" id="UP000002059">
    <property type="component" value="Partially assembled WGS sequence"/>
</dbReference>
<dbReference type="EMBL" id="KN294012">
    <property type="protein sequence ID" value="EEH36608.2"/>
    <property type="molecule type" value="Genomic_DNA"/>
</dbReference>
<dbReference type="OrthoDB" id="10583991at2759"/>
<dbReference type="AlphaFoldDB" id="C1H849"/>
<evidence type="ECO:0000313" key="2">
    <source>
        <dbReference type="Proteomes" id="UP000002059"/>
    </source>
</evidence>
<organism evidence="1 2">
    <name type="scientific">Paracoccidioides lutzii (strain ATCC MYA-826 / Pb01)</name>
    <name type="common">Paracoccidioides brasiliensis</name>
    <dbReference type="NCBI Taxonomy" id="502779"/>
    <lineage>
        <taxon>Eukaryota</taxon>
        <taxon>Fungi</taxon>
        <taxon>Dikarya</taxon>
        <taxon>Ascomycota</taxon>
        <taxon>Pezizomycotina</taxon>
        <taxon>Eurotiomycetes</taxon>
        <taxon>Eurotiomycetidae</taxon>
        <taxon>Onygenales</taxon>
        <taxon>Ajellomycetaceae</taxon>
        <taxon>Paracoccidioides</taxon>
    </lineage>
</organism>
<protein>
    <submittedName>
        <fullName evidence="1">Uncharacterized protein</fullName>
    </submittedName>
</protein>